<gene>
    <name evidence="6" type="ORF">DI526_04810</name>
</gene>
<accession>A0A2W5VE12</accession>
<dbReference type="InterPro" id="IPR016162">
    <property type="entry name" value="Ald_DH_N"/>
</dbReference>
<dbReference type="AlphaFoldDB" id="A0A2W5VE12"/>
<sequence length="503" mass="53098">MEAKPFGGHKPAPATLAFLSARHGLLIDGAWTDGAKGERIETVDPGTGLVLTSVAAGDASDIDRAVAAARRAFEGPWGRTTGAERSRLLTRLAQLIARDADLFFELEILDNGMPAALSRMIVDGAVDLIDYYAGAARRIEGTTTAPPEHLVAFGGEALTYTTREAVGVVGQIIPWNVPLSMACLKLAPALAAGCAVVLKPAEETPLSALHLGKLIQEAGFPNGVVNVVNGRGETAGAALVAHPDVDKIAFTGSTEVGRLIVREAATTMKKVSLELGGKSPVVVFADADLDLAGPGVAMATFFLQGQNCMAGTRIFVHETIHDALVERIKAFAGAMKVGHGLDPTNQFGPLISAGHRARVLQRIEEAKASGAELVLGGAPLDGPGFFVPPTIFTRTKPDMKVWREEIFGPVMSIQTFGDEDLDALARRVNDSPFGLSGSVWTRDLSTAHRMAARIRSGHVSINCHGAVASNIPFGGYKESGWGREFGREGLDLYLETKAVTARL</sequence>
<protein>
    <submittedName>
        <fullName evidence="6">Aldehyde dehydrogenase</fullName>
    </submittedName>
</protein>
<comment type="similarity">
    <text evidence="1 4">Belongs to the aldehyde dehydrogenase family.</text>
</comment>
<proteinExistence type="inferred from homology"/>
<evidence type="ECO:0000313" key="6">
    <source>
        <dbReference type="EMBL" id="PZR36123.1"/>
    </source>
</evidence>
<reference evidence="6 7" key="1">
    <citation type="submission" date="2017-08" db="EMBL/GenBank/DDBJ databases">
        <title>Infants hospitalized years apart are colonized by the same room-sourced microbial strains.</title>
        <authorList>
            <person name="Brooks B."/>
            <person name="Olm M.R."/>
            <person name="Firek B.A."/>
            <person name="Baker R."/>
            <person name="Thomas B.C."/>
            <person name="Morowitz M.J."/>
            <person name="Banfield J.F."/>
        </authorList>
    </citation>
    <scope>NUCLEOTIDE SEQUENCE [LARGE SCALE GENOMIC DNA]</scope>
    <source>
        <strain evidence="6">S2_003_000_R2_4</strain>
    </source>
</reference>
<dbReference type="InterPro" id="IPR016161">
    <property type="entry name" value="Ald_DH/histidinol_DH"/>
</dbReference>
<dbReference type="InterPro" id="IPR016163">
    <property type="entry name" value="Ald_DH_C"/>
</dbReference>
<dbReference type="GO" id="GO:0016620">
    <property type="term" value="F:oxidoreductase activity, acting on the aldehyde or oxo group of donors, NAD or NADP as acceptor"/>
    <property type="evidence" value="ECO:0007669"/>
    <property type="project" value="InterPro"/>
</dbReference>
<dbReference type="InterPro" id="IPR015590">
    <property type="entry name" value="Aldehyde_DH_dom"/>
</dbReference>
<evidence type="ECO:0000313" key="7">
    <source>
        <dbReference type="Proteomes" id="UP000249393"/>
    </source>
</evidence>
<evidence type="ECO:0000256" key="3">
    <source>
        <dbReference type="PROSITE-ProRule" id="PRU10007"/>
    </source>
</evidence>
<evidence type="ECO:0000256" key="1">
    <source>
        <dbReference type="ARBA" id="ARBA00009986"/>
    </source>
</evidence>
<evidence type="ECO:0000256" key="4">
    <source>
        <dbReference type="RuleBase" id="RU003345"/>
    </source>
</evidence>
<dbReference type="Pfam" id="PF00171">
    <property type="entry name" value="Aldedh"/>
    <property type="match status" value="1"/>
</dbReference>
<dbReference type="Proteomes" id="UP000249393">
    <property type="component" value="Unassembled WGS sequence"/>
</dbReference>
<comment type="caution">
    <text evidence="6">The sequence shown here is derived from an EMBL/GenBank/DDBJ whole genome shotgun (WGS) entry which is preliminary data.</text>
</comment>
<keyword evidence="2 4" id="KW-0560">Oxidoreductase</keyword>
<dbReference type="PANTHER" id="PTHR11699">
    <property type="entry name" value="ALDEHYDE DEHYDROGENASE-RELATED"/>
    <property type="match status" value="1"/>
</dbReference>
<dbReference type="PROSITE" id="PS00687">
    <property type="entry name" value="ALDEHYDE_DEHYDR_GLU"/>
    <property type="match status" value="1"/>
</dbReference>
<dbReference type="FunFam" id="3.40.309.10:FF:000012">
    <property type="entry name" value="Betaine aldehyde dehydrogenase"/>
    <property type="match status" value="1"/>
</dbReference>
<dbReference type="InterPro" id="IPR016160">
    <property type="entry name" value="Ald_DH_CS_CYS"/>
</dbReference>
<dbReference type="Gene3D" id="3.40.309.10">
    <property type="entry name" value="Aldehyde Dehydrogenase, Chain A, domain 2"/>
    <property type="match status" value="1"/>
</dbReference>
<dbReference type="EMBL" id="QFQZ01000009">
    <property type="protein sequence ID" value="PZR36123.1"/>
    <property type="molecule type" value="Genomic_DNA"/>
</dbReference>
<dbReference type="InterPro" id="IPR029510">
    <property type="entry name" value="Ald_DH_CS_GLU"/>
</dbReference>
<dbReference type="PROSITE" id="PS00070">
    <property type="entry name" value="ALDEHYDE_DEHYDR_CYS"/>
    <property type="match status" value="1"/>
</dbReference>
<dbReference type="Gene3D" id="3.40.605.10">
    <property type="entry name" value="Aldehyde Dehydrogenase, Chain A, domain 1"/>
    <property type="match status" value="1"/>
</dbReference>
<feature type="active site" evidence="3">
    <location>
        <position position="274"/>
    </location>
</feature>
<feature type="domain" description="Aldehyde dehydrogenase" evidence="5">
    <location>
        <begin position="31"/>
        <end position="499"/>
    </location>
</feature>
<name>A0A2W5VE12_9CAUL</name>
<evidence type="ECO:0000256" key="2">
    <source>
        <dbReference type="ARBA" id="ARBA00023002"/>
    </source>
</evidence>
<evidence type="ECO:0000259" key="5">
    <source>
        <dbReference type="Pfam" id="PF00171"/>
    </source>
</evidence>
<dbReference type="FunFam" id="3.40.605.10:FF:000007">
    <property type="entry name" value="NAD/NADP-dependent betaine aldehyde dehydrogenase"/>
    <property type="match status" value="1"/>
</dbReference>
<organism evidence="6 7">
    <name type="scientific">Caulobacter segnis</name>
    <dbReference type="NCBI Taxonomy" id="88688"/>
    <lineage>
        <taxon>Bacteria</taxon>
        <taxon>Pseudomonadati</taxon>
        <taxon>Pseudomonadota</taxon>
        <taxon>Alphaproteobacteria</taxon>
        <taxon>Caulobacterales</taxon>
        <taxon>Caulobacteraceae</taxon>
        <taxon>Caulobacter</taxon>
    </lineage>
</organism>
<dbReference type="SUPFAM" id="SSF53720">
    <property type="entry name" value="ALDH-like"/>
    <property type="match status" value="1"/>
</dbReference>